<evidence type="ECO:0000256" key="1">
    <source>
        <dbReference type="SAM" id="MobiDB-lite"/>
    </source>
</evidence>
<sequence length="307" mass="34183">MILQVGNIFVRTLMELALYLSGGSSNRFDWSVDTVFHHLWHTPSHLLKNGDVSSTALPANPPQHCVCGLVTQEVLRYKHNGWWKPVEFQLSDHLPTFPSQQKGNDQKSGKCKSSLEVSCSKESESEAESLGQCTEDSLEACGNSSDEDVDSLEKTPHSLEEEIDSLEGKLESFDIEEYDSLEDILDRYARPRDDGEECKVPEAKLEEHLPVVSGMIGVHFSAEFAGIRRASLYTICSLTPWNGLRSEWSTGSSNDVAGLLLVMVKLSEWWQMSPCQATEIFALFFPFSHLASSSFVSGWSSSLIDDP</sequence>
<keyword evidence="3" id="KW-1185">Reference proteome</keyword>
<dbReference type="OrthoDB" id="528704at2759"/>
<evidence type="ECO:0000313" key="3">
    <source>
        <dbReference type="Proteomes" id="UP000324222"/>
    </source>
</evidence>
<organism evidence="2 3">
    <name type="scientific">Portunus trituberculatus</name>
    <name type="common">Swimming crab</name>
    <name type="synonym">Neptunus trituberculatus</name>
    <dbReference type="NCBI Taxonomy" id="210409"/>
    <lineage>
        <taxon>Eukaryota</taxon>
        <taxon>Metazoa</taxon>
        <taxon>Ecdysozoa</taxon>
        <taxon>Arthropoda</taxon>
        <taxon>Crustacea</taxon>
        <taxon>Multicrustacea</taxon>
        <taxon>Malacostraca</taxon>
        <taxon>Eumalacostraca</taxon>
        <taxon>Eucarida</taxon>
        <taxon>Decapoda</taxon>
        <taxon>Pleocyemata</taxon>
        <taxon>Brachyura</taxon>
        <taxon>Eubrachyura</taxon>
        <taxon>Portunoidea</taxon>
        <taxon>Portunidae</taxon>
        <taxon>Portuninae</taxon>
        <taxon>Portunus</taxon>
    </lineage>
</organism>
<reference evidence="2 3" key="1">
    <citation type="submission" date="2019-05" db="EMBL/GenBank/DDBJ databases">
        <title>Another draft genome of Portunus trituberculatus and its Hox gene families provides insights of decapod evolution.</title>
        <authorList>
            <person name="Jeong J.-H."/>
            <person name="Song I."/>
            <person name="Kim S."/>
            <person name="Choi T."/>
            <person name="Kim D."/>
            <person name="Ryu S."/>
            <person name="Kim W."/>
        </authorList>
    </citation>
    <scope>NUCLEOTIDE SEQUENCE [LARGE SCALE GENOMIC DNA]</scope>
    <source>
        <tissue evidence="2">Muscle</tissue>
    </source>
</reference>
<dbReference type="Proteomes" id="UP000324222">
    <property type="component" value="Unassembled WGS sequence"/>
</dbReference>
<comment type="caution">
    <text evidence="2">The sequence shown here is derived from an EMBL/GenBank/DDBJ whole genome shotgun (WGS) entry which is preliminary data.</text>
</comment>
<feature type="region of interest" description="Disordered" evidence="1">
    <location>
        <begin position="126"/>
        <end position="153"/>
    </location>
</feature>
<name>A0A5B7EYB6_PORTR</name>
<gene>
    <name evidence="2" type="ORF">E2C01_031682</name>
</gene>
<dbReference type="AlphaFoldDB" id="A0A5B7EYB6"/>
<proteinExistence type="predicted"/>
<dbReference type="EMBL" id="VSRR010004002">
    <property type="protein sequence ID" value="MPC38177.1"/>
    <property type="molecule type" value="Genomic_DNA"/>
</dbReference>
<protein>
    <submittedName>
        <fullName evidence="2">Uncharacterized protein</fullName>
    </submittedName>
</protein>
<evidence type="ECO:0000313" key="2">
    <source>
        <dbReference type="EMBL" id="MPC38177.1"/>
    </source>
</evidence>
<accession>A0A5B7EYB6</accession>